<evidence type="ECO:0000256" key="4">
    <source>
        <dbReference type="ARBA" id="ARBA00022833"/>
    </source>
</evidence>
<dbReference type="AlphaFoldDB" id="A0A1I8J2X3"/>
<dbReference type="PANTHER" id="PTHR46481">
    <property type="entry name" value="ZINC FINGER BED DOMAIN-CONTAINING PROTEIN 4"/>
    <property type="match status" value="1"/>
</dbReference>
<evidence type="ECO:0000313" key="6">
    <source>
        <dbReference type="Proteomes" id="UP000095280"/>
    </source>
</evidence>
<keyword evidence="4" id="KW-0862">Zinc</keyword>
<dbReference type="PANTHER" id="PTHR46481:SF10">
    <property type="entry name" value="ZINC FINGER BED DOMAIN-CONTAINING PROTEIN 39"/>
    <property type="match status" value="1"/>
</dbReference>
<organism evidence="6 7">
    <name type="scientific">Macrostomum lignano</name>
    <dbReference type="NCBI Taxonomy" id="282301"/>
    <lineage>
        <taxon>Eukaryota</taxon>
        <taxon>Metazoa</taxon>
        <taxon>Spiralia</taxon>
        <taxon>Lophotrochozoa</taxon>
        <taxon>Platyhelminthes</taxon>
        <taxon>Rhabditophora</taxon>
        <taxon>Macrostomorpha</taxon>
        <taxon>Macrostomida</taxon>
        <taxon>Macrostomidae</taxon>
        <taxon>Macrostomum</taxon>
    </lineage>
</organism>
<comment type="subcellular location">
    <subcellularLocation>
        <location evidence="1">Nucleus</location>
    </subcellularLocation>
</comment>
<dbReference type="InterPro" id="IPR052035">
    <property type="entry name" value="ZnF_BED_domain_contain"/>
</dbReference>
<keyword evidence="5" id="KW-0539">Nucleus</keyword>
<evidence type="ECO:0000313" key="7">
    <source>
        <dbReference type="WBParaSite" id="maker-uti_cns_0045489-snap-gene-0.48-mRNA-1"/>
    </source>
</evidence>
<name>A0A1I8J2X3_9PLAT</name>
<dbReference type="Proteomes" id="UP000095280">
    <property type="component" value="Unplaced"/>
</dbReference>
<dbReference type="WBParaSite" id="maker-uti_cns_0045489-snap-gene-0.48-mRNA-1">
    <property type="protein sequence ID" value="maker-uti_cns_0045489-snap-gene-0.48-mRNA-1"/>
    <property type="gene ID" value="maker-uti_cns_0045489-snap-gene-0.48"/>
</dbReference>
<accession>A0A1I8J2X3</accession>
<evidence type="ECO:0000256" key="2">
    <source>
        <dbReference type="ARBA" id="ARBA00022723"/>
    </source>
</evidence>
<evidence type="ECO:0000256" key="3">
    <source>
        <dbReference type="ARBA" id="ARBA00022771"/>
    </source>
</evidence>
<keyword evidence="6" id="KW-1185">Reference proteome</keyword>
<evidence type="ECO:0000256" key="1">
    <source>
        <dbReference type="ARBA" id="ARBA00004123"/>
    </source>
</evidence>
<dbReference type="GO" id="GO:0008270">
    <property type="term" value="F:zinc ion binding"/>
    <property type="evidence" value="ECO:0007669"/>
    <property type="project" value="UniProtKB-KW"/>
</dbReference>
<proteinExistence type="predicted"/>
<evidence type="ECO:0000256" key="5">
    <source>
        <dbReference type="ARBA" id="ARBA00023242"/>
    </source>
</evidence>
<keyword evidence="3" id="KW-0863">Zinc-finger</keyword>
<reference evidence="7" key="1">
    <citation type="submission" date="2016-11" db="UniProtKB">
        <authorList>
            <consortium name="WormBaseParasite"/>
        </authorList>
    </citation>
    <scope>IDENTIFICATION</scope>
</reference>
<dbReference type="GO" id="GO:0005634">
    <property type="term" value="C:nucleus"/>
    <property type="evidence" value="ECO:0007669"/>
    <property type="project" value="UniProtKB-SubCell"/>
</dbReference>
<protein>
    <submittedName>
        <fullName evidence="7">DUF659 domain-containing protein</fullName>
    </submittedName>
</protein>
<sequence>FVTVNSKWAHSDPKAIEMTNDLAIVIALDQEPYAMVEHYGFGGFLEKRFPWYQIPTADHMARVAIPQLYQSVAEPVRQILSASKTVAIATDGWTAENAAFEILGLIVFTIQDDGKLNRVVLCCPEIRGSANAENMKIVIKQICALVAFLDCASEDEPQATGVQTLAKGLKKEVESRFRDVQQQCWTHTTKYQAFAILSLQLKLLPQ</sequence>
<keyword evidence="2" id="KW-0479">Metal-binding</keyword>